<dbReference type="Gene3D" id="3.40.50.150">
    <property type="entry name" value="Vaccinia Virus protein VP39"/>
    <property type="match status" value="1"/>
</dbReference>
<dbReference type="SUPFAM" id="SSF53335">
    <property type="entry name" value="S-adenosyl-L-methionine-dependent methyltransferases"/>
    <property type="match status" value="1"/>
</dbReference>
<gene>
    <name evidence="1" type="ORF">TWF696_008922</name>
</gene>
<name>A0AAV9UEL3_9PEZI</name>
<dbReference type="Proteomes" id="UP001375240">
    <property type="component" value="Unassembled WGS sequence"/>
</dbReference>
<dbReference type="Pfam" id="PF03492">
    <property type="entry name" value="Methyltransf_7"/>
    <property type="match status" value="1"/>
</dbReference>
<comment type="caution">
    <text evidence="1">The sequence shown here is derived from an EMBL/GenBank/DDBJ whole genome shotgun (WGS) entry which is preliminary data.</text>
</comment>
<dbReference type="InterPro" id="IPR029063">
    <property type="entry name" value="SAM-dependent_MTases_sf"/>
</dbReference>
<organism evidence="1 2">
    <name type="scientific">Orbilia brochopaga</name>
    <dbReference type="NCBI Taxonomy" id="3140254"/>
    <lineage>
        <taxon>Eukaryota</taxon>
        <taxon>Fungi</taxon>
        <taxon>Dikarya</taxon>
        <taxon>Ascomycota</taxon>
        <taxon>Pezizomycotina</taxon>
        <taxon>Orbiliomycetes</taxon>
        <taxon>Orbiliales</taxon>
        <taxon>Orbiliaceae</taxon>
        <taxon>Orbilia</taxon>
    </lineage>
</organism>
<sequence length="333" mass="37049">MEASLPLFEDLELGSNVTIADYGCSQGASSATAMQKLVARLPTGSSATLIFNDLPSNDFNSLIKLLPKISSPDPTTTIYPSIAPNSFYNPVVPASTVDIAFALSSVHWLRQMPQPKPPTESIEEYLSKRAARNAEASHRDLVYFLTLRSREVKSGGNLILAAPSPTADDNDGRISGNEKLRLAVFTAIELLIKNGKLPVNAMDRIYPPSYVHTEETMQAAISETNGAWIIEKVYSRVIHHPAYHSMIESQKRAKNEDTKVVAAKEYANIAVDWILAVFGPFMKGWWIEQDVEESYCEQVFQECSRLAKEEFWKNGGTRCPIAQDFVFVRMGRQ</sequence>
<dbReference type="GO" id="GO:0008168">
    <property type="term" value="F:methyltransferase activity"/>
    <property type="evidence" value="ECO:0007669"/>
    <property type="project" value="InterPro"/>
</dbReference>
<protein>
    <recommendedName>
        <fullName evidence="3">S-adenosyl-L-methionine-dependent methyltransferase</fullName>
    </recommendedName>
</protein>
<accession>A0AAV9UEL3</accession>
<keyword evidence="2" id="KW-1185">Reference proteome</keyword>
<reference evidence="1 2" key="1">
    <citation type="submission" date="2019-10" db="EMBL/GenBank/DDBJ databases">
        <authorList>
            <person name="Palmer J.M."/>
        </authorList>
    </citation>
    <scope>NUCLEOTIDE SEQUENCE [LARGE SCALE GENOMIC DNA]</scope>
    <source>
        <strain evidence="1 2">TWF696</strain>
    </source>
</reference>
<dbReference type="EMBL" id="JAVHNQ010000008">
    <property type="protein sequence ID" value="KAK6340596.1"/>
    <property type="molecule type" value="Genomic_DNA"/>
</dbReference>
<proteinExistence type="predicted"/>
<dbReference type="AlphaFoldDB" id="A0AAV9UEL3"/>
<evidence type="ECO:0000313" key="2">
    <source>
        <dbReference type="Proteomes" id="UP001375240"/>
    </source>
</evidence>
<evidence type="ECO:0008006" key="3">
    <source>
        <dbReference type="Google" id="ProtNLM"/>
    </source>
</evidence>
<dbReference type="PANTHER" id="PTHR31009">
    <property type="entry name" value="S-ADENOSYL-L-METHIONINE:CARBOXYL METHYLTRANSFERASE FAMILY PROTEIN"/>
    <property type="match status" value="1"/>
</dbReference>
<evidence type="ECO:0000313" key="1">
    <source>
        <dbReference type="EMBL" id="KAK6340596.1"/>
    </source>
</evidence>
<dbReference type="InterPro" id="IPR005299">
    <property type="entry name" value="MeTrfase_7"/>
</dbReference>